<dbReference type="InterPro" id="IPR036388">
    <property type="entry name" value="WH-like_DNA-bd_sf"/>
</dbReference>
<keyword evidence="2" id="KW-0238">DNA-binding</keyword>
<feature type="domain" description="HTH luxR-type" evidence="4">
    <location>
        <begin position="1000"/>
        <end position="1065"/>
    </location>
</feature>
<dbReference type="InterPro" id="IPR000792">
    <property type="entry name" value="Tscrpt_reg_LuxR_C"/>
</dbReference>
<dbReference type="PROSITE" id="PS50043">
    <property type="entry name" value="HTH_LUXR_2"/>
    <property type="match status" value="1"/>
</dbReference>
<dbReference type="InterPro" id="IPR041617">
    <property type="entry name" value="TPR_MalT"/>
</dbReference>
<dbReference type="PANTHER" id="PTHR44688:SF16">
    <property type="entry name" value="DNA-BINDING TRANSCRIPTIONAL ACTIVATOR DEVR_DOSR"/>
    <property type="match status" value="1"/>
</dbReference>
<dbReference type="SUPFAM" id="SSF52540">
    <property type="entry name" value="P-loop containing nucleoside triphosphate hydrolases"/>
    <property type="match status" value="1"/>
</dbReference>
<dbReference type="SUPFAM" id="SSF48452">
    <property type="entry name" value="TPR-like"/>
    <property type="match status" value="1"/>
</dbReference>
<dbReference type="EMBL" id="BNJG01000002">
    <property type="protein sequence ID" value="GHO58123.1"/>
    <property type="molecule type" value="Genomic_DNA"/>
</dbReference>
<dbReference type="InterPro" id="IPR027417">
    <property type="entry name" value="P-loop_NTPase"/>
</dbReference>
<dbReference type="PANTHER" id="PTHR44688">
    <property type="entry name" value="DNA-BINDING TRANSCRIPTIONAL ACTIVATOR DEVR_DOSR"/>
    <property type="match status" value="1"/>
</dbReference>
<dbReference type="PRINTS" id="PR00038">
    <property type="entry name" value="HTHLUXR"/>
</dbReference>
<evidence type="ECO:0000259" key="4">
    <source>
        <dbReference type="PROSITE" id="PS50043"/>
    </source>
</evidence>
<dbReference type="Pfam" id="PF00196">
    <property type="entry name" value="GerE"/>
    <property type="match status" value="1"/>
</dbReference>
<dbReference type="SUPFAM" id="SSF46894">
    <property type="entry name" value="C-terminal effector domain of the bipartite response regulators"/>
    <property type="match status" value="1"/>
</dbReference>
<proteinExistence type="predicted"/>
<comment type="caution">
    <text evidence="5">The sequence shown here is derived from an EMBL/GenBank/DDBJ whole genome shotgun (WGS) entry which is preliminary data.</text>
</comment>
<dbReference type="Pfam" id="PF17874">
    <property type="entry name" value="TPR_MalT"/>
    <property type="match status" value="1"/>
</dbReference>
<evidence type="ECO:0000313" key="5">
    <source>
        <dbReference type="EMBL" id="GHO58123.1"/>
    </source>
</evidence>
<organism evidence="5 6">
    <name type="scientific">Ktedonobacter robiniae</name>
    <dbReference type="NCBI Taxonomy" id="2778365"/>
    <lineage>
        <taxon>Bacteria</taxon>
        <taxon>Bacillati</taxon>
        <taxon>Chloroflexota</taxon>
        <taxon>Ktedonobacteria</taxon>
        <taxon>Ktedonobacterales</taxon>
        <taxon>Ktedonobacteraceae</taxon>
        <taxon>Ktedonobacter</taxon>
    </lineage>
</organism>
<dbReference type="SMART" id="SM00382">
    <property type="entry name" value="AAA"/>
    <property type="match status" value="1"/>
</dbReference>
<accession>A0ABQ3UZA3</accession>
<keyword evidence="1" id="KW-0805">Transcription regulation</keyword>
<dbReference type="Proteomes" id="UP000654345">
    <property type="component" value="Unassembled WGS sequence"/>
</dbReference>
<keyword evidence="3" id="KW-0804">Transcription</keyword>
<dbReference type="Gene3D" id="3.40.50.300">
    <property type="entry name" value="P-loop containing nucleotide triphosphate hydrolases"/>
    <property type="match status" value="1"/>
</dbReference>
<dbReference type="Gene3D" id="1.10.10.10">
    <property type="entry name" value="Winged helix-like DNA-binding domain superfamily/Winged helix DNA-binding domain"/>
    <property type="match status" value="1"/>
</dbReference>
<dbReference type="Gene3D" id="1.25.40.10">
    <property type="entry name" value="Tetratricopeptide repeat domain"/>
    <property type="match status" value="1"/>
</dbReference>
<evidence type="ECO:0000256" key="3">
    <source>
        <dbReference type="ARBA" id="ARBA00023163"/>
    </source>
</evidence>
<dbReference type="PROSITE" id="PS00622">
    <property type="entry name" value="HTH_LUXR_1"/>
    <property type="match status" value="1"/>
</dbReference>
<protein>
    <recommendedName>
        <fullName evidence="4">HTH luxR-type domain-containing protein</fullName>
    </recommendedName>
</protein>
<dbReference type="SMART" id="SM00421">
    <property type="entry name" value="HTH_LUXR"/>
    <property type="match status" value="1"/>
</dbReference>
<dbReference type="InterPro" id="IPR011990">
    <property type="entry name" value="TPR-like_helical_dom_sf"/>
</dbReference>
<dbReference type="CDD" id="cd06170">
    <property type="entry name" value="LuxR_C_like"/>
    <property type="match status" value="1"/>
</dbReference>
<dbReference type="RefSeq" id="WP_201374392.1">
    <property type="nucleotide sequence ID" value="NZ_BNJG01000002.1"/>
</dbReference>
<evidence type="ECO:0000256" key="1">
    <source>
        <dbReference type="ARBA" id="ARBA00023015"/>
    </source>
</evidence>
<name>A0ABQ3UZA3_9CHLR</name>
<evidence type="ECO:0000256" key="2">
    <source>
        <dbReference type="ARBA" id="ARBA00023125"/>
    </source>
</evidence>
<keyword evidence="6" id="KW-1185">Reference proteome</keyword>
<sequence length="1067" mass="121161">MPRAAAYILSWSEARQAYILCDQHAEVKEIVLEADASAWQEVLAQAASFAFRGRQGTYTARREQVKQGDWYWYAYQRSQKRVRKKYLGKGAVLTLQRLEEVAGLFAADVEDDKNGGATKQATTGKEIHSLAQEELLAAKLRVPLTPQHLVERTRLIERLHQAQARSLTLICAPAGSGKSTLLSSWLRTQTSLSVWVSLDTSDNDTTCFWPYLFTAIDTLYPGAGTYALRMLHTPQRPTIERILTLLLNLLENEKFRPQKSNGEALLVLDDYHVISDESVHQGLTFLVEHLPAHLHIVIAARHDPPLPLARLRVRQLLLEIRADDLRFTSEETLAFFARHGKAPLTHTEISLLEERTAGWAAGLQMVALLLHDQPKAPNFLESLKGSQSYIAEYLGQEVLAHLPERIQQFLLRTSILSQLEAQLCEAVSAQLNGEETLNWLYQANLFLTPLDETRHWYRYHQVFADMLLQRLQQSAATLVPELHRRASLWYREQGMLAEAVAHARSAGDWESIANIAEEAGVELISRGNVQMVMNWVAMLPRLIVFSRLRLFLYECWWRWYAGHAAVVAEMMREYIQQHALPDLEIEDVATLEQTISAHVDMLYPRSRWGEEQRANRIAEMLALYGVLNMERPDGAAFSQAVCRRAVVHVAGMAHRARIAQHLSTVSILRGDLFEATATLEDALASAIADGSVTWMTSTGYRLVMLYEMMGQLHDVTRISQDILELAKGKAFLTQGTAYIFLGNIEYERNNLEMAEHYFRLAIASCEEIDLLTESDSDVHFLLGQLGLARIQFIRKDIAGVRLCLEEIAGFLSQKWVGNEVLPAVKGEYALLMHDLGDDDTGYYWLQEYVLPEHSDQLVLRQFISLKHNHYRLYIKLLLTYQRWQEAEQVLQSQQMLAEQQGRTGNLIQWLTLRALLEEAQGNAGQALSFITRALSLAEPRGYLRVFLDEGAPLLTLLYRLRDELRKQRTTENPAPASSYLDRLILLCKQEQQIGVPSGEQAELVESLSERECEVLRHISEGRSNGEIARQLVIALSTVKSHIRAIYAKLGVKSRTQALIQARRLNLL</sequence>
<evidence type="ECO:0000313" key="6">
    <source>
        <dbReference type="Proteomes" id="UP000654345"/>
    </source>
</evidence>
<dbReference type="InterPro" id="IPR016032">
    <property type="entry name" value="Sig_transdc_resp-reg_C-effctor"/>
</dbReference>
<reference evidence="5 6" key="1">
    <citation type="journal article" date="2021" name="Int. J. Syst. Evol. Microbiol.">
        <title>Reticulibacter mediterranei gen. nov., sp. nov., within the new family Reticulibacteraceae fam. nov., and Ktedonospora formicarum gen. nov., sp. nov., Ktedonobacter robiniae sp. nov., Dictyobacter formicarum sp. nov. and Dictyobacter arantiisoli sp. nov., belonging to the class Ktedonobacteria.</title>
        <authorList>
            <person name="Yabe S."/>
            <person name="Zheng Y."/>
            <person name="Wang C.M."/>
            <person name="Sakai Y."/>
            <person name="Abe K."/>
            <person name="Yokota A."/>
            <person name="Donadio S."/>
            <person name="Cavaletti L."/>
            <person name="Monciardini P."/>
        </authorList>
    </citation>
    <scope>NUCLEOTIDE SEQUENCE [LARGE SCALE GENOMIC DNA]</scope>
    <source>
        <strain evidence="5 6">SOSP1-30</strain>
    </source>
</reference>
<gene>
    <name evidence="5" type="ORF">KSB_65980</name>
</gene>
<dbReference type="InterPro" id="IPR003593">
    <property type="entry name" value="AAA+_ATPase"/>
</dbReference>
<dbReference type="Pfam" id="PF25873">
    <property type="entry name" value="WHD_MalT"/>
    <property type="match status" value="1"/>
</dbReference>
<dbReference type="InterPro" id="IPR059106">
    <property type="entry name" value="WHD_MalT"/>
</dbReference>